<dbReference type="InterPro" id="IPR000014">
    <property type="entry name" value="PAS"/>
</dbReference>
<dbReference type="SMART" id="SM00065">
    <property type="entry name" value="GAF"/>
    <property type="match status" value="2"/>
</dbReference>
<dbReference type="PRINTS" id="PR00344">
    <property type="entry name" value="BCTRLSENSOR"/>
</dbReference>
<keyword evidence="5" id="KW-0472">Membrane</keyword>
<evidence type="ECO:0000313" key="9">
    <source>
        <dbReference type="EMBL" id="MFC7324851.1"/>
    </source>
</evidence>
<evidence type="ECO:0000256" key="1">
    <source>
        <dbReference type="ARBA" id="ARBA00000085"/>
    </source>
</evidence>
<organism evidence="9 10">
    <name type="scientific">Halorubrum rutilum</name>
    <dbReference type="NCBI Taxonomy" id="1364933"/>
    <lineage>
        <taxon>Archaea</taxon>
        <taxon>Methanobacteriati</taxon>
        <taxon>Methanobacteriota</taxon>
        <taxon>Stenosarchaea group</taxon>
        <taxon>Halobacteria</taxon>
        <taxon>Halobacteriales</taxon>
        <taxon>Haloferacaceae</taxon>
        <taxon>Halorubrum</taxon>
    </lineage>
</organism>
<dbReference type="GO" id="GO:0016020">
    <property type="term" value="C:membrane"/>
    <property type="evidence" value="ECO:0007669"/>
    <property type="project" value="UniProtKB-SubCell"/>
</dbReference>
<evidence type="ECO:0000259" key="8">
    <source>
        <dbReference type="PROSITE" id="PS50112"/>
    </source>
</evidence>
<feature type="region of interest" description="Disordered" evidence="6">
    <location>
        <begin position="805"/>
        <end position="832"/>
    </location>
</feature>
<dbReference type="PROSITE" id="PS50109">
    <property type="entry name" value="HIS_KIN"/>
    <property type="match status" value="1"/>
</dbReference>
<dbReference type="InterPro" id="IPR013656">
    <property type="entry name" value="PAS_4"/>
</dbReference>
<dbReference type="Gene3D" id="3.30.450.40">
    <property type="match status" value="2"/>
</dbReference>
<feature type="domain" description="PAS" evidence="8">
    <location>
        <begin position="335"/>
        <end position="405"/>
    </location>
</feature>
<feature type="domain" description="PAS" evidence="8">
    <location>
        <begin position="601"/>
        <end position="671"/>
    </location>
</feature>
<dbReference type="SUPFAM" id="SSF55785">
    <property type="entry name" value="PYP-like sensor domain (PAS domain)"/>
    <property type="match status" value="3"/>
</dbReference>
<dbReference type="AlphaFoldDB" id="A0ABD6AL94"/>
<dbReference type="EC" id="2.7.13.3" evidence="2"/>
<evidence type="ECO:0000256" key="5">
    <source>
        <dbReference type="ARBA" id="ARBA00023136"/>
    </source>
</evidence>
<dbReference type="GO" id="GO:0004673">
    <property type="term" value="F:protein histidine kinase activity"/>
    <property type="evidence" value="ECO:0007669"/>
    <property type="project" value="UniProtKB-EC"/>
</dbReference>
<dbReference type="Pfam" id="PF08448">
    <property type="entry name" value="PAS_4"/>
    <property type="match status" value="2"/>
</dbReference>
<evidence type="ECO:0000313" key="10">
    <source>
        <dbReference type="Proteomes" id="UP001596545"/>
    </source>
</evidence>
<dbReference type="PANTHER" id="PTHR42878:SF15">
    <property type="entry name" value="BACTERIOPHYTOCHROME"/>
    <property type="match status" value="1"/>
</dbReference>
<dbReference type="InterPro" id="IPR035965">
    <property type="entry name" value="PAS-like_dom_sf"/>
</dbReference>
<dbReference type="InterPro" id="IPR050351">
    <property type="entry name" value="BphY/WalK/GraS-like"/>
</dbReference>
<evidence type="ECO:0000256" key="3">
    <source>
        <dbReference type="ARBA" id="ARBA00022679"/>
    </source>
</evidence>
<sequence>MSADRPTLHVGGRGDLPDEPWTSLPDGTALTEPDGAAESGADAARPVVIVRLGATGGDAGGRLRRVRERFPDAPVLAYTADDDADAAIDASRLGVEYVSGRRLAADGETLAERAAELAESAAEPAGPAGNEVAGTASGEGEDPFLERFVRITADRTAELEEKLDALLDLGRERLGLSIGYASHTTDDRFAVRRQRGGDELLESLIERGVIDEDGTMPLEDTYCRRTVGGVGDDAGKAGEDPGSDGTDADGGVVAFTDPAEAGWEGDPTHELFGLGSYIGGRIVADGEVVGTLCFVDESNRSRPFTPRERLFVELLADWLGRAFERRAAREEREAAVDRLEDTLERIDDAFFALDDEWRFTYVNEKAAALLDRSPGELVGENVWEEFPDAVGETYEERYRRAMATQESVSFVERYEPLDLWTEVTAYPSSDGLSVFFSDVTDRKRRERILERLLGTVEEIQRADDRAAVADRLIEAADEILGHEIGGVRLYDPDADRLRLVATSDGLGEAFADRGPRPPGEGVTGEVYASGEPWVCDDVAALGDDRDYHEMRSFAAVPLGEHGAFVVGAPEPGAFDEDDVSVLELLATNAVAAMDAHDRRRRLRTYEDALKNVDDMVCVLDADGAVTYATEPFAEWLGADSAALVGRRIRDALPAADGDRVADAVNAVGEAEARATGSDAGENGSDAGIERVRRVEVAVERDGRRRHGELRLSPLSEGSSGVVASLTDVTDLRRTRTELSHERDRFDRLFERLPDPVMEVALEPDETVIAGVNPAFASQFGYDAAALRGRTIDALDIRDDRLAGLGDEAGRAGDGAGPTDGSGEASERSIDERVRDEGFVTTEVRRRTVDGPREFLFRGFAYETTDGRRAFGIYTDITDRRRRERYFRVVNRILRHNLRNELNVVFGFASEIANDAADEQTADYARRIETTGKRLAGLAEGAAEIRRVVEEGIVSDPDPVSVGRVAAAVREEYAERYPEARIDVAVPDDAVVRGDERLAEAIGHLVENAVVHSRGDGPRVEIAAERHPETGTVSVRVADDGPGVPEGVRGVITGEAEVTQLNHNTGIGLWIVAWIVEAYGGEVAFGPGIDGEGTTVTLRLPAPE</sequence>
<evidence type="ECO:0000259" key="7">
    <source>
        <dbReference type="PROSITE" id="PS50109"/>
    </source>
</evidence>
<dbReference type="InterPro" id="IPR003018">
    <property type="entry name" value="GAF"/>
</dbReference>
<feature type="region of interest" description="Disordered" evidence="6">
    <location>
        <begin position="229"/>
        <end position="249"/>
    </location>
</feature>
<dbReference type="RefSeq" id="WP_256408893.1">
    <property type="nucleotide sequence ID" value="NZ_JANHDN010000003.1"/>
</dbReference>
<dbReference type="Pfam" id="PF13188">
    <property type="entry name" value="PAS_8"/>
    <property type="match status" value="1"/>
</dbReference>
<dbReference type="EMBL" id="JBHTBL010000008">
    <property type="protein sequence ID" value="MFC7324851.1"/>
    <property type="molecule type" value="Genomic_DNA"/>
</dbReference>
<dbReference type="SUPFAM" id="SSF55781">
    <property type="entry name" value="GAF domain-like"/>
    <property type="match status" value="2"/>
</dbReference>
<dbReference type="InterPro" id="IPR003594">
    <property type="entry name" value="HATPase_dom"/>
</dbReference>
<dbReference type="PROSITE" id="PS50112">
    <property type="entry name" value="PAS"/>
    <property type="match status" value="2"/>
</dbReference>
<dbReference type="NCBIfam" id="TIGR00229">
    <property type="entry name" value="sensory_box"/>
    <property type="match status" value="2"/>
</dbReference>
<keyword evidence="4" id="KW-0418">Kinase</keyword>
<dbReference type="CDD" id="cd00130">
    <property type="entry name" value="PAS"/>
    <property type="match status" value="2"/>
</dbReference>
<dbReference type="Gene3D" id="3.30.450.20">
    <property type="entry name" value="PAS domain"/>
    <property type="match status" value="3"/>
</dbReference>
<accession>A0ABD6AL94</accession>
<feature type="compositionally biased region" description="Low complexity" evidence="6">
    <location>
        <begin position="119"/>
        <end position="134"/>
    </location>
</feature>
<dbReference type="Proteomes" id="UP001596545">
    <property type="component" value="Unassembled WGS sequence"/>
</dbReference>
<gene>
    <name evidence="9" type="ORF">ACFQMF_09695</name>
</gene>
<proteinExistence type="predicted"/>
<feature type="region of interest" description="Disordered" evidence="6">
    <location>
        <begin position="1"/>
        <end position="44"/>
    </location>
</feature>
<dbReference type="Pfam" id="PF13185">
    <property type="entry name" value="GAF_2"/>
    <property type="match status" value="1"/>
</dbReference>
<dbReference type="InterPro" id="IPR005467">
    <property type="entry name" value="His_kinase_dom"/>
</dbReference>
<dbReference type="SMART" id="SM00387">
    <property type="entry name" value="HATPase_c"/>
    <property type="match status" value="1"/>
</dbReference>
<dbReference type="SUPFAM" id="SSF55874">
    <property type="entry name" value="ATPase domain of HSP90 chaperone/DNA topoisomerase II/histidine kinase"/>
    <property type="match status" value="1"/>
</dbReference>
<evidence type="ECO:0000256" key="6">
    <source>
        <dbReference type="SAM" id="MobiDB-lite"/>
    </source>
</evidence>
<feature type="region of interest" description="Disordered" evidence="6">
    <location>
        <begin position="119"/>
        <end position="139"/>
    </location>
</feature>
<dbReference type="PANTHER" id="PTHR42878">
    <property type="entry name" value="TWO-COMPONENT HISTIDINE KINASE"/>
    <property type="match status" value="1"/>
</dbReference>
<keyword evidence="10" id="KW-1185">Reference proteome</keyword>
<dbReference type="SMART" id="SM00091">
    <property type="entry name" value="PAS"/>
    <property type="match status" value="3"/>
</dbReference>
<name>A0ABD6AL94_9EURY</name>
<dbReference type="Gene3D" id="3.30.565.10">
    <property type="entry name" value="Histidine kinase-like ATPase, C-terminal domain"/>
    <property type="match status" value="1"/>
</dbReference>
<protein>
    <recommendedName>
        <fullName evidence="2">histidine kinase</fullName>
        <ecNumber evidence="2">2.7.13.3</ecNumber>
    </recommendedName>
</protein>
<comment type="caution">
    <text evidence="9">The sequence shown here is derived from an EMBL/GenBank/DDBJ whole genome shotgun (WGS) entry which is preliminary data.</text>
</comment>
<keyword evidence="3" id="KW-0808">Transferase</keyword>
<comment type="catalytic activity">
    <reaction evidence="1">
        <text>ATP + protein L-histidine = ADP + protein N-phospho-L-histidine.</text>
        <dbReference type="EC" id="2.7.13.3"/>
    </reaction>
</comment>
<dbReference type="InterPro" id="IPR029016">
    <property type="entry name" value="GAF-like_dom_sf"/>
</dbReference>
<feature type="domain" description="Histidine kinase" evidence="7">
    <location>
        <begin position="892"/>
        <end position="1103"/>
    </location>
</feature>
<evidence type="ECO:0000256" key="2">
    <source>
        <dbReference type="ARBA" id="ARBA00012438"/>
    </source>
</evidence>
<dbReference type="InterPro" id="IPR036890">
    <property type="entry name" value="HATPase_C_sf"/>
</dbReference>
<dbReference type="Pfam" id="PF02518">
    <property type="entry name" value="HATPase_c"/>
    <property type="match status" value="1"/>
</dbReference>
<dbReference type="Pfam" id="PF01590">
    <property type="entry name" value="GAF"/>
    <property type="match status" value="1"/>
</dbReference>
<evidence type="ECO:0000256" key="4">
    <source>
        <dbReference type="ARBA" id="ARBA00022777"/>
    </source>
</evidence>
<dbReference type="InterPro" id="IPR004358">
    <property type="entry name" value="Sig_transdc_His_kin-like_C"/>
</dbReference>
<reference evidence="9 10" key="1">
    <citation type="journal article" date="2019" name="Int. J. Syst. Evol. Microbiol.">
        <title>The Global Catalogue of Microorganisms (GCM) 10K type strain sequencing project: providing services to taxonomists for standard genome sequencing and annotation.</title>
        <authorList>
            <consortium name="The Broad Institute Genomics Platform"/>
            <consortium name="The Broad Institute Genome Sequencing Center for Infectious Disease"/>
            <person name="Wu L."/>
            <person name="Ma J."/>
        </authorList>
    </citation>
    <scope>NUCLEOTIDE SEQUENCE [LARGE SCALE GENOMIC DNA]</scope>
    <source>
        <strain evidence="9 10">CGMCC 1.12554</strain>
    </source>
</reference>